<organism evidence="2 3">
    <name type="scientific">Ottowia thiooxydans</name>
    <dbReference type="NCBI Taxonomy" id="219182"/>
    <lineage>
        <taxon>Bacteria</taxon>
        <taxon>Pseudomonadati</taxon>
        <taxon>Pseudomonadota</taxon>
        <taxon>Betaproteobacteria</taxon>
        <taxon>Burkholderiales</taxon>
        <taxon>Comamonadaceae</taxon>
        <taxon>Ottowia</taxon>
    </lineage>
</organism>
<dbReference type="RefSeq" id="WP_354443316.1">
    <property type="nucleotide sequence ID" value="NZ_JBEPSH010000004.1"/>
</dbReference>
<dbReference type="Pfam" id="PF01841">
    <property type="entry name" value="Transglut_core"/>
    <property type="match status" value="1"/>
</dbReference>
<evidence type="ECO:0000259" key="1">
    <source>
        <dbReference type="SMART" id="SM00460"/>
    </source>
</evidence>
<dbReference type="EMBL" id="JBEPSH010000004">
    <property type="protein sequence ID" value="MET4577160.1"/>
    <property type="molecule type" value="Genomic_DNA"/>
</dbReference>
<dbReference type="PANTHER" id="PTHR33490:SF3">
    <property type="entry name" value="CONSERVED INTEGRAL MEMBRANE PROTEIN"/>
    <property type="match status" value="1"/>
</dbReference>
<dbReference type="Gene3D" id="3.10.620.30">
    <property type="match status" value="1"/>
</dbReference>
<sequence length="231" mass="25829">MQDTPTPAHLAATQAIDADHALVAEFAREHARGATDRERAVALTHAVRDSFLYDPYRIDLSPVGMRASTVLTNGYGWCVPKAALLAAVCRAAGIPARLGFADVRNHMSTERMRQTMKTDMFIWHGYADIWIDGAWRKATPAFNLSLCEKFGLHPLDFDGEQDSIYHAFDKAGNRHMEYTNDRGKFDDLPLALIDADFRATYPNWLREAGLQSELAKSDFLADVDKETQPGQ</sequence>
<protein>
    <submittedName>
        <fullName evidence="2">Transglutaminase-like putative cysteine protease</fullName>
    </submittedName>
</protein>
<comment type="caution">
    <text evidence="2">The sequence shown here is derived from an EMBL/GenBank/DDBJ whole genome shotgun (WGS) entry which is preliminary data.</text>
</comment>
<evidence type="ECO:0000313" key="2">
    <source>
        <dbReference type="EMBL" id="MET4577160.1"/>
    </source>
</evidence>
<dbReference type="InterPro" id="IPR038765">
    <property type="entry name" value="Papain-like_cys_pep_sf"/>
</dbReference>
<keyword evidence="3" id="KW-1185">Reference proteome</keyword>
<name>A0ABV2Q804_9BURK</name>
<evidence type="ECO:0000313" key="3">
    <source>
        <dbReference type="Proteomes" id="UP001549320"/>
    </source>
</evidence>
<proteinExistence type="predicted"/>
<feature type="domain" description="Transglutaminase-like" evidence="1">
    <location>
        <begin position="70"/>
        <end position="142"/>
    </location>
</feature>
<dbReference type="PANTHER" id="PTHR33490">
    <property type="entry name" value="BLR5614 PROTEIN-RELATED"/>
    <property type="match status" value="1"/>
</dbReference>
<dbReference type="SUPFAM" id="SSF54001">
    <property type="entry name" value="Cysteine proteinases"/>
    <property type="match status" value="1"/>
</dbReference>
<dbReference type="Proteomes" id="UP001549320">
    <property type="component" value="Unassembled WGS sequence"/>
</dbReference>
<dbReference type="InterPro" id="IPR002931">
    <property type="entry name" value="Transglutaminase-like"/>
</dbReference>
<gene>
    <name evidence="2" type="ORF">ABIE13_002271</name>
</gene>
<dbReference type="SMART" id="SM00460">
    <property type="entry name" value="TGc"/>
    <property type="match status" value="1"/>
</dbReference>
<reference evidence="2 3" key="1">
    <citation type="submission" date="2024-06" db="EMBL/GenBank/DDBJ databases">
        <title>Sorghum-associated microbial communities from plants grown in Nebraska, USA.</title>
        <authorList>
            <person name="Schachtman D."/>
        </authorList>
    </citation>
    <scope>NUCLEOTIDE SEQUENCE [LARGE SCALE GENOMIC DNA]</scope>
    <source>
        <strain evidence="2 3">2709</strain>
    </source>
</reference>
<accession>A0ABV2Q804</accession>